<evidence type="ECO:0000256" key="4">
    <source>
        <dbReference type="ARBA" id="ARBA00022454"/>
    </source>
</evidence>
<evidence type="ECO:0000256" key="9">
    <source>
        <dbReference type="ARBA" id="ARBA00022895"/>
    </source>
</evidence>
<feature type="compositionally biased region" description="Low complexity" evidence="14">
    <location>
        <begin position="258"/>
        <end position="269"/>
    </location>
</feature>
<evidence type="ECO:0000256" key="8">
    <source>
        <dbReference type="ARBA" id="ARBA00022842"/>
    </source>
</evidence>
<dbReference type="Gene3D" id="1.10.132.70">
    <property type="match status" value="1"/>
</dbReference>
<accession>A0ABQ8WKN7</accession>
<evidence type="ECO:0000256" key="12">
    <source>
        <dbReference type="ARBA" id="ARBA00048173"/>
    </source>
</evidence>
<gene>
    <name evidence="16" type="ORF">N7505_005364</name>
</gene>
<evidence type="ECO:0000313" key="17">
    <source>
        <dbReference type="Proteomes" id="UP001220256"/>
    </source>
</evidence>
<dbReference type="Proteomes" id="UP001220256">
    <property type="component" value="Unassembled WGS sequence"/>
</dbReference>
<keyword evidence="6 13" id="KW-0548">Nucleotidyltransferase</keyword>
<evidence type="ECO:0000256" key="1">
    <source>
        <dbReference type="ARBA" id="ARBA00008001"/>
    </source>
</evidence>
<feature type="region of interest" description="Disordered" evidence="14">
    <location>
        <begin position="1"/>
        <end position="31"/>
    </location>
</feature>
<evidence type="ECO:0000256" key="10">
    <source>
        <dbReference type="ARBA" id="ARBA00022918"/>
    </source>
</evidence>
<evidence type="ECO:0000256" key="7">
    <source>
        <dbReference type="ARBA" id="ARBA00022723"/>
    </source>
</evidence>
<dbReference type="Gene3D" id="1.10.357.90">
    <property type="match status" value="1"/>
</dbReference>
<keyword evidence="4 13" id="KW-0158">Chromosome</keyword>
<proteinExistence type="inferred from homology"/>
<evidence type="ECO:0000256" key="6">
    <source>
        <dbReference type="ARBA" id="ARBA00022695"/>
    </source>
</evidence>
<evidence type="ECO:0000313" key="16">
    <source>
        <dbReference type="EMBL" id="KAJ5269606.1"/>
    </source>
</evidence>
<comment type="similarity">
    <text evidence="1 13">Belongs to the reverse transcriptase family. Telomerase subfamily.</text>
</comment>
<sequence>MGKKRKRPIKDRGPTSSSHMGITTSPRRFRTSHAPISLGTETSHPVISLYYLQVVPLREYLLQQLPVTSKSRRRRILTLDSREDQETNAQSQTLAELLDSTLVGVLKESSPTLNSERQKQYSSFNESQSRPILISTDTGPTCPQSEVVDFVIWKLFNNNNGSKPQHLLTHGFQRPSMVRNVQQTSIPGIVSQFPNQNVQVLKDGAWAEVLDLLGSNGEEIMMQLLFDCGVFAAINARKGIYYQLSGIPLSDLEPLSDASSRANRSAATAQDPRPTTDPRHTKEKAERKQNPDKTLRSPNSIVFLRRRILYGRAESKKKVPCGLGQTHVLNRFSSLDSMAQTVHVMKYIFPRQFGLLSVFTLNSNGRNIMDDSKRFMFRESEISHLEEEKRLQRPQPEIESADADHGVRSCKVPKRLRGITIELVRKLRNRNAQCPYGELLRHYCPTEQTGPSRLGALASTPDAKKSEPISSLQSALVTQVRINQPSSSGSSAQTSCEVSRLEPHTAVDASCGIDSKGPASRKAPVNLTDYATPASSVSAFCRAVIQKLIPRQFWGAGPDGISNFKLVLRHVDRFIKLRRFESLSLHEVCKGVKITSIPWLGPQVQTTSTSKTRSKIALSDLHKRTELFHEFIFWFFDSILIPLIRSHFYVTESQTHRNRLFYFRHDLWQQLTKQPFGDLKATMFEELEPDQAQRVLARRSLGFGALRLLPKSTGLRPILNLRKRAWKESSWGNSKTYLAASINSTITPIYNMLTYECQQVPAKLGSAMLSIGDMHRRLKAYKEQLSKGLPLGSNPWQSKLPQMYFVKLDIKACFDTIPQKKLLDLIAELVSEESYQISNHVEFQPPLTAKQGKPTRRFMSRAAPAMRPRYLLDFVNSGGAARKANTVFVDTMRQKDHDADSLLDLLDEHVRHNLVKIGKTYFRQRNGIPQGSVLSSVLCNFFYAELEREVLGFINEDSLLLRLVDDFLLITPDAAVAMQFLEVMIRGQPSYGVQVNPAKSMANFSATVDGTLLPRLEGTQLFPYCGNLIDTHTLDIHRDRDRILEGGESAAATLSNTLTVEAARFPGRTFHRKVLSSFRLQLHPMYIDDGHNSRTVVLANLYCSFVTSAMKMYRYMKSLRGRAHPGPAIITQTIRDLILQTAGMIQARRASDSETSFSCFVQRCHLQYLASAAFRFVLKRKQTRYVVVLRWLDSLTKDSRPTSDSEALRMAQVVKKGNAMFEEWRF</sequence>
<dbReference type="SMART" id="SM00975">
    <property type="entry name" value="Telomerase_RBD"/>
    <property type="match status" value="1"/>
</dbReference>
<evidence type="ECO:0000256" key="3">
    <source>
        <dbReference type="ARBA" id="ARBA00016182"/>
    </source>
</evidence>
<feature type="region of interest" description="Disordered" evidence="14">
    <location>
        <begin position="258"/>
        <end position="296"/>
    </location>
</feature>
<comment type="subcellular location">
    <subcellularLocation>
        <location evidence="13">Nucleus</location>
    </subcellularLocation>
    <subcellularLocation>
        <location evidence="13">Chromosome</location>
        <location evidence="13">Telomere</location>
    </subcellularLocation>
</comment>
<evidence type="ECO:0000256" key="2">
    <source>
        <dbReference type="ARBA" id="ARBA00012493"/>
    </source>
</evidence>
<dbReference type="Pfam" id="PF00078">
    <property type="entry name" value="RVT_1"/>
    <property type="match status" value="1"/>
</dbReference>
<evidence type="ECO:0000256" key="14">
    <source>
        <dbReference type="SAM" id="MobiDB-lite"/>
    </source>
</evidence>
<keyword evidence="5 13" id="KW-0808">Transferase</keyword>
<dbReference type="SUPFAM" id="SSF56672">
    <property type="entry name" value="DNA/RNA polymerases"/>
    <property type="match status" value="1"/>
</dbReference>
<feature type="compositionally biased region" description="Basic and acidic residues" evidence="14">
    <location>
        <begin position="274"/>
        <end position="295"/>
    </location>
</feature>
<protein>
    <recommendedName>
        <fullName evidence="3 13">Telomerase reverse transcriptase</fullName>
        <ecNumber evidence="2 13">2.7.7.49</ecNumber>
    </recommendedName>
    <alternativeName>
        <fullName evidence="13">Telomerase catalytic subunit</fullName>
    </alternativeName>
</protein>
<keyword evidence="11 13" id="KW-0539">Nucleus</keyword>
<evidence type="ECO:0000259" key="15">
    <source>
        <dbReference type="PROSITE" id="PS50878"/>
    </source>
</evidence>
<feature type="compositionally biased region" description="Polar residues" evidence="14">
    <location>
        <begin position="14"/>
        <end position="26"/>
    </location>
</feature>
<feature type="domain" description="Reverse transcriptase" evidence="15">
    <location>
        <begin position="690"/>
        <end position="1029"/>
    </location>
</feature>
<dbReference type="PROSITE" id="PS50878">
    <property type="entry name" value="RT_POL"/>
    <property type="match status" value="1"/>
</dbReference>
<comment type="caution">
    <text evidence="16">The sequence shown here is derived from an EMBL/GenBank/DDBJ whole genome shotgun (WGS) entry which is preliminary data.</text>
</comment>
<keyword evidence="7 13" id="KW-0479">Metal-binding</keyword>
<evidence type="ECO:0000256" key="5">
    <source>
        <dbReference type="ARBA" id="ARBA00022679"/>
    </source>
</evidence>
<dbReference type="GO" id="GO:0003964">
    <property type="term" value="F:RNA-directed DNA polymerase activity"/>
    <property type="evidence" value="ECO:0007669"/>
    <property type="project" value="UniProtKB-KW"/>
</dbReference>
<dbReference type="InterPro" id="IPR021891">
    <property type="entry name" value="Telomerase_RBD"/>
</dbReference>
<keyword evidence="10 13" id="KW-0695">RNA-directed DNA polymerase</keyword>
<dbReference type="PANTHER" id="PTHR12066">
    <property type="entry name" value="TELOMERASE REVERSE TRANSCRIPTASE"/>
    <property type="match status" value="1"/>
</dbReference>
<comment type="catalytic activity">
    <reaction evidence="12 13">
        <text>DNA(n) + a 2'-deoxyribonucleoside 5'-triphosphate = DNA(n+1) + diphosphate</text>
        <dbReference type="Rhea" id="RHEA:22508"/>
        <dbReference type="Rhea" id="RHEA-COMP:17339"/>
        <dbReference type="Rhea" id="RHEA-COMP:17340"/>
        <dbReference type="ChEBI" id="CHEBI:33019"/>
        <dbReference type="ChEBI" id="CHEBI:61560"/>
        <dbReference type="ChEBI" id="CHEBI:173112"/>
        <dbReference type="EC" id="2.7.7.49"/>
    </reaction>
</comment>
<comment type="function">
    <text evidence="13">Telomerase is a ribonucleoprotein enzyme essential for the replication of chromosome termini in most eukaryotes. It elongates telomeres. It is a reverse transcriptase that adds simple sequence repeats to chromosome ends by copying a template sequence within the RNA component of the enzyme.</text>
</comment>
<dbReference type="InterPro" id="IPR000477">
    <property type="entry name" value="RT_dom"/>
</dbReference>
<evidence type="ECO:0000256" key="11">
    <source>
        <dbReference type="ARBA" id="ARBA00023242"/>
    </source>
</evidence>
<dbReference type="InterPro" id="IPR003545">
    <property type="entry name" value="Telomerase_RT"/>
</dbReference>
<name>A0ABQ8WKN7_PENCH</name>
<dbReference type="CDD" id="cd01648">
    <property type="entry name" value="TERT"/>
    <property type="match status" value="1"/>
</dbReference>
<feature type="region of interest" description="Disordered" evidence="14">
    <location>
        <begin position="386"/>
        <end position="405"/>
    </location>
</feature>
<organism evidence="16 17">
    <name type="scientific">Penicillium chrysogenum</name>
    <name type="common">Penicillium notatum</name>
    <dbReference type="NCBI Taxonomy" id="5076"/>
    <lineage>
        <taxon>Eukaryota</taxon>
        <taxon>Fungi</taxon>
        <taxon>Dikarya</taxon>
        <taxon>Ascomycota</taxon>
        <taxon>Pezizomycotina</taxon>
        <taxon>Eurotiomycetes</taxon>
        <taxon>Eurotiomycetidae</taxon>
        <taxon>Eurotiales</taxon>
        <taxon>Aspergillaceae</taxon>
        <taxon>Penicillium</taxon>
        <taxon>Penicillium chrysogenum species complex</taxon>
    </lineage>
</organism>
<keyword evidence="9 13" id="KW-0779">Telomere</keyword>
<keyword evidence="17" id="KW-1185">Reference proteome</keyword>
<keyword evidence="8 13" id="KW-0460">Magnesium</keyword>
<dbReference type="PANTHER" id="PTHR12066:SF0">
    <property type="entry name" value="TELOMERASE REVERSE TRANSCRIPTASE"/>
    <property type="match status" value="1"/>
</dbReference>
<reference evidence="16 17" key="1">
    <citation type="journal article" date="2023" name="IMA Fungus">
        <title>Comparative genomic study of the Penicillium genus elucidates a diverse pangenome and 15 lateral gene transfer events.</title>
        <authorList>
            <person name="Petersen C."/>
            <person name="Sorensen T."/>
            <person name="Nielsen M.R."/>
            <person name="Sondergaard T.E."/>
            <person name="Sorensen J.L."/>
            <person name="Fitzpatrick D.A."/>
            <person name="Frisvad J.C."/>
            <person name="Nielsen K.L."/>
        </authorList>
    </citation>
    <scope>NUCLEOTIDE SEQUENCE [LARGE SCALE GENOMIC DNA]</scope>
    <source>
        <strain evidence="16 17">IBT 3361</strain>
    </source>
</reference>
<dbReference type="InterPro" id="IPR043502">
    <property type="entry name" value="DNA/RNA_pol_sf"/>
</dbReference>
<dbReference type="PRINTS" id="PR01365">
    <property type="entry name" value="TELOMERASERT"/>
</dbReference>
<dbReference type="Gene3D" id="3.30.70.2630">
    <property type="match status" value="1"/>
</dbReference>
<dbReference type="Pfam" id="PF12009">
    <property type="entry name" value="Telomerase_RBD"/>
    <property type="match status" value="1"/>
</dbReference>
<dbReference type="EMBL" id="JAPVEB010000003">
    <property type="protein sequence ID" value="KAJ5269606.1"/>
    <property type="molecule type" value="Genomic_DNA"/>
</dbReference>
<evidence type="ECO:0000256" key="13">
    <source>
        <dbReference type="RuleBase" id="RU365061"/>
    </source>
</evidence>
<dbReference type="EC" id="2.7.7.49" evidence="2 13"/>